<dbReference type="AlphaFoldDB" id="A0A940IDI2"/>
<feature type="region of interest" description="Disordered" evidence="1">
    <location>
        <begin position="125"/>
        <end position="145"/>
    </location>
</feature>
<evidence type="ECO:0000313" key="3">
    <source>
        <dbReference type="Proteomes" id="UP000712007"/>
    </source>
</evidence>
<evidence type="ECO:0000313" key="2">
    <source>
        <dbReference type="EMBL" id="MBO8439273.1"/>
    </source>
</evidence>
<dbReference type="EMBL" id="JADIMV010000025">
    <property type="protein sequence ID" value="MBO8439273.1"/>
    <property type="molecule type" value="Genomic_DNA"/>
</dbReference>
<evidence type="ECO:0000256" key="1">
    <source>
        <dbReference type="SAM" id="MobiDB-lite"/>
    </source>
</evidence>
<dbReference type="Proteomes" id="UP000712007">
    <property type="component" value="Unassembled WGS sequence"/>
</dbReference>
<gene>
    <name evidence="2" type="ORF">IAC51_01325</name>
</gene>
<reference evidence="2" key="1">
    <citation type="submission" date="2020-10" db="EMBL/GenBank/DDBJ databases">
        <authorList>
            <person name="Gilroy R."/>
        </authorList>
    </citation>
    <scope>NUCLEOTIDE SEQUENCE</scope>
    <source>
        <strain evidence="2">3924</strain>
    </source>
</reference>
<accession>A0A940IDI2</accession>
<reference evidence="2" key="2">
    <citation type="journal article" date="2021" name="PeerJ">
        <title>Extensive microbial diversity within the chicken gut microbiome revealed by metagenomics and culture.</title>
        <authorList>
            <person name="Gilroy R."/>
            <person name="Ravi A."/>
            <person name="Getino M."/>
            <person name="Pursley I."/>
            <person name="Horton D.L."/>
            <person name="Alikhan N.F."/>
            <person name="Baker D."/>
            <person name="Gharbi K."/>
            <person name="Hall N."/>
            <person name="Watson M."/>
            <person name="Adriaenssens E.M."/>
            <person name="Foster-Nyarko E."/>
            <person name="Jarju S."/>
            <person name="Secka A."/>
            <person name="Antonio M."/>
            <person name="Oren A."/>
            <person name="Chaudhuri R.R."/>
            <person name="La Ragione R."/>
            <person name="Hildebrand F."/>
            <person name="Pallen M.J."/>
        </authorList>
    </citation>
    <scope>NUCLEOTIDE SEQUENCE</scope>
    <source>
        <strain evidence="2">3924</strain>
    </source>
</reference>
<comment type="caution">
    <text evidence="2">The sequence shown here is derived from an EMBL/GenBank/DDBJ whole genome shotgun (WGS) entry which is preliminary data.</text>
</comment>
<name>A0A940IDI2_9BACT</name>
<protein>
    <submittedName>
        <fullName evidence="2">Uncharacterized protein</fullName>
    </submittedName>
</protein>
<sequence>MKLGLVSMGYLPYVRRRMRRSGLRLSVRWGKVYTVEAVEIRQPETEAQLRARDVMARASAAAKREMTDPERRLYWDSHAAELGYKAARGACVAHHVRRIKAEEEAERQRRSMEVLRAWAEEARQRRERRKRERDEEMNKPVNEEVMRRMMAAEARLQERLRLAERYERRRRRRLRASAEAG</sequence>
<organism evidence="2 3">
    <name type="scientific">Candidatus Aphodosoma intestinipullorum</name>
    <dbReference type="NCBI Taxonomy" id="2840674"/>
    <lineage>
        <taxon>Bacteria</taxon>
        <taxon>Pseudomonadati</taxon>
        <taxon>Bacteroidota</taxon>
        <taxon>Bacteroidia</taxon>
        <taxon>Bacteroidales</taxon>
        <taxon>Candidatus Aphodosoma</taxon>
    </lineage>
</organism>
<feature type="compositionally biased region" description="Basic and acidic residues" evidence="1">
    <location>
        <begin position="132"/>
        <end position="145"/>
    </location>
</feature>
<proteinExistence type="predicted"/>